<keyword evidence="2" id="KW-0812">Transmembrane</keyword>
<evidence type="ECO:0000256" key="2">
    <source>
        <dbReference type="SAM" id="Phobius"/>
    </source>
</evidence>
<organism evidence="3 4">
    <name type="scientific">Ooceraea biroi</name>
    <name type="common">Clonal raider ant</name>
    <name type="synonym">Cerapachys biroi</name>
    <dbReference type="NCBI Taxonomy" id="2015173"/>
    <lineage>
        <taxon>Eukaryota</taxon>
        <taxon>Metazoa</taxon>
        <taxon>Ecdysozoa</taxon>
        <taxon>Arthropoda</taxon>
        <taxon>Hexapoda</taxon>
        <taxon>Insecta</taxon>
        <taxon>Pterygota</taxon>
        <taxon>Neoptera</taxon>
        <taxon>Endopterygota</taxon>
        <taxon>Hymenoptera</taxon>
        <taxon>Apocrita</taxon>
        <taxon>Aculeata</taxon>
        <taxon>Formicoidea</taxon>
        <taxon>Formicidae</taxon>
        <taxon>Dorylinae</taxon>
        <taxon>Ooceraea</taxon>
    </lineage>
</organism>
<protein>
    <submittedName>
        <fullName evidence="3">Uncharacterized protein</fullName>
    </submittedName>
</protein>
<feature type="compositionally biased region" description="Low complexity" evidence="1">
    <location>
        <begin position="7"/>
        <end position="18"/>
    </location>
</feature>
<keyword evidence="2" id="KW-0472">Membrane</keyword>
<dbReference type="AlphaFoldDB" id="A0A026W3V1"/>
<dbReference type="EMBL" id="KK107453">
    <property type="protein sequence ID" value="EZA50678.1"/>
    <property type="molecule type" value="Genomic_DNA"/>
</dbReference>
<accession>A0A026W3V1</accession>
<reference evidence="3 4" key="1">
    <citation type="journal article" date="2014" name="Curr. Biol.">
        <title>The genome of the clonal raider ant Cerapachys biroi.</title>
        <authorList>
            <person name="Oxley P.R."/>
            <person name="Ji L."/>
            <person name="Fetter-Pruneda I."/>
            <person name="McKenzie S.K."/>
            <person name="Li C."/>
            <person name="Hu H."/>
            <person name="Zhang G."/>
            <person name="Kronauer D.J."/>
        </authorList>
    </citation>
    <scope>NUCLEOTIDE SEQUENCE [LARGE SCALE GENOMIC DNA]</scope>
</reference>
<dbReference type="Proteomes" id="UP000053097">
    <property type="component" value="Unassembled WGS sequence"/>
</dbReference>
<feature type="region of interest" description="Disordered" evidence="1">
    <location>
        <begin position="1"/>
        <end position="20"/>
    </location>
</feature>
<proteinExistence type="predicted"/>
<evidence type="ECO:0000256" key="1">
    <source>
        <dbReference type="SAM" id="MobiDB-lite"/>
    </source>
</evidence>
<sequence length="50" mass="5833">EERASRRTASSGRSMTSREFARDYRTPACSLRFGFLLAAFLGVYRMYRSF</sequence>
<feature type="transmembrane region" description="Helical" evidence="2">
    <location>
        <begin position="24"/>
        <end position="44"/>
    </location>
</feature>
<keyword evidence="2" id="KW-1133">Transmembrane helix</keyword>
<gene>
    <name evidence="3" type="ORF">X777_11029</name>
</gene>
<keyword evidence="4" id="KW-1185">Reference proteome</keyword>
<feature type="non-terminal residue" evidence="3">
    <location>
        <position position="1"/>
    </location>
</feature>
<evidence type="ECO:0000313" key="4">
    <source>
        <dbReference type="Proteomes" id="UP000053097"/>
    </source>
</evidence>
<name>A0A026W3V1_OOCBI</name>
<evidence type="ECO:0000313" key="3">
    <source>
        <dbReference type="EMBL" id="EZA50678.1"/>
    </source>
</evidence>